<dbReference type="Gene3D" id="1.20.1280.50">
    <property type="match status" value="1"/>
</dbReference>
<dbReference type="Proteomes" id="UP001473302">
    <property type="component" value="Unassembled WGS sequence"/>
</dbReference>
<reference evidence="2 3" key="1">
    <citation type="submission" date="2024-04" db="EMBL/GenBank/DDBJ databases">
        <title>genome sequences of Mucor flavus KT1a and Helicostylum pulchrum KT1b strains isolated from the surface of a dry-aged beef.</title>
        <authorList>
            <person name="Toyotome T."/>
            <person name="Hosono M."/>
            <person name="Torimaru M."/>
            <person name="Fukuda K."/>
            <person name="Mikami N."/>
        </authorList>
    </citation>
    <scope>NUCLEOTIDE SEQUENCE [LARGE SCALE GENOMIC DNA]</scope>
    <source>
        <strain evidence="2 3">KT1a</strain>
    </source>
</reference>
<organism evidence="2 3">
    <name type="scientific">Mucor flavus</name>
    <dbReference type="NCBI Taxonomy" id="439312"/>
    <lineage>
        <taxon>Eukaryota</taxon>
        <taxon>Fungi</taxon>
        <taxon>Fungi incertae sedis</taxon>
        <taxon>Mucoromycota</taxon>
        <taxon>Mucoromycotina</taxon>
        <taxon>Mucoromycetes</taxon>
        <taxon>Mucorales</taxon>
        <taxon>Mucorineae</taxon>
        <taxon>Mucoraceae</taxon>
        <taxon>Mucor</taxon>
    </lineage>
</organism>
<dbReference type="CDD" id="cd09917">
    <property type="entry name" value="F-box_SF"/>
    <property type="match status" value="1"/>
</dbReference>
<name>A0ABP9Z5W1_9FUNG</name>
<evidence type="ECO:0000313" key="3">
    <source>
        <dbReference type="Proteomes" id="UP001473302"/>
    </source>
</evidence>
<dbReference type="PANTHER" id="PTHR38926:SF72">
    <property type="entry name" value="IM:7136021-RELATED"/>
    <property type="match status" value="1"/>
</dbReference>
<dbReference type="SUPFAM" id="SSF81383">
    <property type="entry name" value="F-box domain"/>
    <property type="match status" value="1"/>
</dbReference>
<dbReference type="EMBL" id="BAABUK010000021">
    <property type="protein sequence ID" value="GAA5814484.1"/>
    <property type="molecule type" value="Genomic_DNA"/>
</dbReference>
<feature type="domain" description="F-box" evidence="1">
    <location>
        <begin position="9"/>
        <end position="46"/>
    </location>
</feature>
<dbReference type="PANTHER" id="PTHR38926">
    <property type="entry name" value="F-BOX DOMAIN CONTAINING PROTEIN, EXPRESSED"/>
    <property type="match status" value="1"/>
</dbReference>
<accession>A0ABP9Z5W1</accession>
<keyword evidence="3" id="KW-1185">Reference proteome</keyword>
<dbReference type="InterPro" id="IPR001810">
    <property type="entry name" value="F-box_dom"/>
</dbReference>
<gene>
    <name evidence="2" type="ORF">MFLAVUS_007981</name>
</gene>
<dbReference type="Gene3D" id="3.80.10.10">
    <property type="entry name" value="Ribonuclease Inhibitor"/>
    <property type="match status" value="2"/>
</dbReference>
<dbReference type="InterPro" id="IPR032675">
    <property type="entry name" value="LRR_dom_sf"/>
</dbReference>
<evidence type="ECO:0000313" key="2">
    <source>
        <dbReference type="EMBL" id="GAA5814484.1"/>
    </source>
</evidence>
<protein>
    <recommendedName>
        <fullName evidence="1">F-box domain-containing protein</fullName>
    </recommendedName>
</protein>
<dbReference type="InterPro" id="IPR036047">
    <property type="entry name" value="F-box-like_dom_sf"/>
</dbReference>
<comment type="caution">
    <text evidence="2">The sequence shown here is derived from an EMBL/GenBank/DDBJ whole genome shotgun (WGS) entry which is preliminary data.</text>
</comment>
<dbReference type="SUPFAM" id="SSF52047">
    <property type="entry name" value="RNI-like"/>
    <property type="match status" value="1"/>
</dbReference>
<sequence length="843" mass="95908">MSTYNLSSWSELPTEILQHALRKVNDKKTIFQCQLVCKTWQKSAERIGYHTIDFTSYDPQLTMFVDTLQSSGHLGKLVNRFNFNKVFLAPDKPWDPKGHFDKLSDYCPNVQVMTTGHACYSLWLRLLIEKDKWQKLLEIPKPFQSNDIQVYMATAFAFSDRLTHLILALKSPESRTVTLTRELRVKLLSDLSKFKSLKNLDIHRPNGMKLEEVHEILDTCPKLVSLTIPLLYENTENTLVPLETVPRRSMELFDKIKLLQPKTSLKKLNFNVTTDGGDETLTYLMNVLPNLELLKFNQDISIYDEKQNITYSVPVVRSFLQYGLGRKFFSAKYLACEDIGSVLSGYWQSEAFKATKKEVSLSIDGNGFISNSFPTKPCIGVSFRRDVTVSYTSLEGTSTPVELVEKMGPLLTNLNLKFTIPAASIGTEETIAMYQGYFLDHVFENCRSLKKLECSFPTLQSCNPQLSTNASIEELNLSFSGINPTALYQLSVRLPNLKRMTFIENWFIRYDGRLNKGRRMNINMPYTKFEELRIEETPKRLNILSFFELREDNGNTPVPSVGLLDTIKLFKPKTALRDLICDVRNDGGDETLTYIMRVLPNLVTILFNQGIGFSDGKRNIIYSAPVLISFLQYGLSRKIFGARCLSCENVGLVLSAYFKSKASKKEVSLTIEGTRAYEITSTIKPSIDVSRDSEVMVDYANLGGTSTPVELVEKVGSYLTNLDIKFASRNSPGISEETTAMYQGYFLDCVFEYCPLLKKLDCSFDKLQSYNPELSTNTSIEELYLYRSEVNPAALYQLSVRLPNLKRTSFIENEFISFSGSQLKGKKVVIDMPYTSFDELEIS</sequence>
<proteinExistence type="predicted"/>
<evidence type="ECO:0000259" key="1">
    <source>
        <dbReference type="Pfam" id="PF12937"/>
    </source>
</evidence>
<dbReference type="Pfam" id="PF12937">
    <property type="entry name" value="F-box-like"/>
    <property type="match status" value="1"/>
</dbReference>